<evidence type="ECO:0000313" key="2">
    <source>
        <dbReference type="Proteomes" id="UP000754821"/>
    </source>
</evidence>
<dbReference type="CDD" id="cd06223">
    <property type="entry name" value="PRTases_typeI"/>
    <property type="match status" value="1"/>
</dbReference>
<dbReference type="InterPro" id="IPR023214">
    <property type="entry name" value="HAD_sf"/>
</dbReference>
<proteinExistence type="predicted"/>
<protein>
    <recommendedName>
        <fullName evidence="3">Phosphoribosyltransferase</fullName>
    </recommendedName>
</protein>
<dbReference type="RefSeq" id="WP_192526916.1">
    <property type="nucleotide sequence ID" value="NZ_JABUZC010000029.1"/>
</dbReference>
<reference evidence="1 2" key="1">
    <citation type="submission" date="2020-07" db="EMBL/GenBank/DDBJ databases">
        <title>Halophilic bacteria isolated from french cheeses.</title>
        <authorList>
            <person name="Kothe C.I."/>
            <person name="Farah-Kraiem B."/>
            <person name="Renault P."/>
            <person name="Dridi B."/>
        </authorList>
    </citation>
    <scope>NUCLEOTIDE SEQUENCE [LARGE SCALE GENOMIC DNA]</scope>
    <source>
        <strain evidence="1 2">FME16</strain>
    </source>
</reference>
<organism evidence="1 2">
    <name type="scientific">Halomonas citrativorans</name>
    <dbReference type="NCBI Taxonomy" id="2742612"/>
    <lineage>
        <taxon>Bacteria</taxon>
        <taxon>Pseudomonadati</taxon>
        <taxon>Pseudomonadota</taxon>
        <taxon>Gammaproteobacteria</taxon>
        <taxon>Oceanospirillales</taxon>
        <taxon>Halomonadaceae</taxon>
        <taxon>Halomonas</taxon>
    </lineage>
</organism>
<dbReference type="InterPro" id="IPR000836">
    <property type="entry name" value="PRTase_dom"/>
</dbReference>
<dbReference type="SUPFAM" id="SSF56784">
    <property type="entry name" value="HAD-like"/>
    <property type="match status" value="1"/>
</dbReference>
<dbReference type="Gene3D" id="3.40.50.1000">
    <property type="entry name" value="HAD superfamily/HAD-like"/>
    <property type="match status" value="1"/>
</dbReference>
<dbReference type="Proteomes" id="UP000754821">
    <property type="component" value="Unassembled WGS sequence"/>
</dbReference>
<comment type="caution">
    <text evidence="1">The sequence shown here is derived from an EMBL/GenBank/DDBJ whole genome shotgun (WGS) entry which is preliminary data.</text>
</comment>
<evidence type="ECO:0000313" key="1">
    <source>
        <dbReference type="EMBL" id="MBE0402938.1"/>
    </source>
</evidence>
<accession>A0ABR9F8X6</accession>
<gene>
    <name evidence="1" type="ORF">EI163_05095</name>
</gene>
<keyword evidence="2" id="KW-1185">Reference proteome</keyword>
<dbReference type="SUPFAM" id="SSF53271">
    <property type="entry name" value="PRTase-like"/>
    <property type="match status" value="1"/>
</dbReference>
<evidence type="ECO:0008006" key="3">
    <source>
        <dbReference type="Google" id="ProtNLM"/>
    </source>
</evidence>
<dbReference type="EMBL" id="RRZC01000003">
    <property type="protein sequence ID" value="MBE0402938.1"/>
    <property type="molecule type" value="Genomic_DNA"/>
</dbReference>
<dbReference type="InterPro" id="IPR029057">
    <property type="entry name" value="PRTase-like"/>
</dbReference>
<name>A0ABR9F8X6_9GAMM</name>
<sequence>MLIVTSPSALLINGDPDPSIAQVLIEAAQNNHKVGIVSNNAKPGWFDELFAETGVIFKQELGRQNGGIIKRTAEKLKIAPQDVLVLVGSQADIAMGKNGKAVMVAAGWSNDPRVSELGIQVDCARSLKETLRLTSEWDGKWWFNGQGASYSVHALSDLSTFGKDFDQKQFRAHLTSTIKQGGPRLNALLAMVARSLLTQGVDSFPKLFWGVFPSSASDNSDSEVLSDFTHRLRTTVSKVRMARKGEPLFVRHKPSTKRSSAGSRTDRLDPTEQIETIHLNPKYRGNLTGRNVIVVDDCTTHGVSFGVAAALLRKAGANSVTCIALGKFGRSLRDYQIDITSDPFQPLNLAKNAVIKDNPFFVGHENNAAQEALKGLLG</sequence>
<dbReference type="CDD" id="cd01427">
    <property type="entry name" value="HAD_like"/>
    <property type="match status" value="1"/>
</dbReference>
<dbReference type="Gene3D" id="3.40.50.2020">
    <property type="match status" value="1"/>
</dbReference>
<dbReference type="InterPro" id="IPR036412">
    <property type="entry name" value="HAD-like_sf"/>
</dbReference>